<dbReference type="InterPro" id="IPR020845">
    <property type="entry name" value="AMP-binding_CS"/>
</dbReference>
<dbReference type="GeneID" id="41964132"/>
<dbReference type="RefSeq" id="XP_030978226.1">
    <property type="nucleotide sequence ID" value="XM_031129224.1"/>
</dbReference>
<dbReference type="PROSITE" id="PS00455">
    <property type="entry name" value="AMP_BINDING"/>
    <property type="match status" value="4"/>
</dbReference>
<reference evidence="8" key="3">
    <citation type="submission" date="2025-08" db="UniProtKB">
        <authorList>
            <consortium name="RefSeq"/>
        </authorList>
    </citation>
    <scope>IDENTIFICATION</scope>
    <source>
        <strain evidence="8">NI907</strain>
    </source>
</reference>
<evidence type="ECO:0000256" key="1">
    <source>
        <dbReference type="ARBA" id="ARBA00022450"/>
    </source>
</evidence>
<evidence type="ECO:0000256" key="3">
    <source>
        <dbReference type="ARBA" id="ARBA00022598"/>
    </source>
</evidence>
<dbReference type="SUPFAM" id="SSF56801">
    <property type="entry name" value="Acetyl-CoA synthetase-like"/>
    <property type="match status" value="4"/>
</dbReference>
<dbReference type="FunFam" id="1.10.1200.10:FF:000005">
    <property type="entry name" value="Nonribosomal peptide synthetase 1"/>
    <property type="match status" value="1"/>
</dbReference>
<dbReference type="Pfam" id="PF00550">
    <property type="entry name" value="PP-binding"/>
    <property type="match status" value="4"/>
</dbReference>
<organism evidence="7 8">
    <name type="scientific">Pyricularia grisea</name>
    <name type="common">Crabgrass-specific blast fungus</name>
    <name type="synonym">Magnaporthe grisea</name>
    <dbReference type="NCBI Taxonomy" id="148305"/>
    <lineage>
        <taxon>Eukaryota</taxon>
        <taxon>Fungi</taxon>
        <taxon>Dikarya</taxon>
        <taxon>Ascomycota</taxon>
        <taxon>Pezizomycotina</taxon>
        <taxon>Sordariomycetes</taxon>
        <taxon>Sordariomycetidae</taxon>
        <taxon>Magnaporthales</taxon>
        <taxon>Pyriculariaceae</taxon>
        <taxon>Pyricularia</taxon>
    </lineage>
</organism>
<dbReference type="Pfam" id="PF00501">
    <property type="entry name" value="AMP-binding"/>
    <property type="match status" value="4"/>
</dbReference>
<dbReference type="InterPro" id="IPR009081">
    <property type="entry name" value="PP-bd_ACP"/>
</dbReference>
<dbReference type="PANTHER" id="PTHR45527:SF16">
    <property type="entry name" value="NONRIBOSOMAL PEPTIDE SYNTHASE ATNA-RELATED"/>
    <property type="match status" value="1"/>
</dbReference>
<dbReference type="GO" id="GO:0044550">
    <property type="term" value="P:secondary metabolite biosynthetic process"/>
    <property type="evidence" value="ECO:0007669"/>
    <property type="project" value="TreeGrafter"/>
</dbReference>
<keyword evidence="2" id="KW-0597">Phosphoprotein</keyword>
<dbReference type="GO" id="GO:0043041">
    <property type="term" value="P:amino acid activation for nonribosomal peptide biosynthetic process"/>
    <property type="evidence" value="ECO:0007669"/>
    <property type="project" value="TreeGrafter"/>
</dbReference>
<protein>
    <recommendedName>
        <fullName evidence="6">Carrier domain-containing protein</fullName>
    </recommendedName>
</protein>
<dbReference type="FunFam" id="3.40.50.980:FF:000001">
    <property type="entry name" value="Non-ribosomal peptide synthetase"/>
    <property type="match status" value="1"/>
</dbReference>
<dbReference type="Gene3D" id="1.10.1200.10">
    <property type="entry name" value="ACP-like"/>
    <property type="match status" value="4"/>
</dbReference>
<dbReference type="KEGG" id="pgri:PgNI_09237"/>
<feature type="region of interest" description="Disordered" evidence="5">
    <location>
        <begin position="4711"/>
        <end position="4755"/>
    </location>
</feature>
<feature type="domain" description="Carrier" evidence="6">
    <location>
        <begin position="800"/>
        <end position="878"/>
    </location>
</feature>
<dbReference type="Gene3D" id="3.40.50.12780">
    <property type="entry name" value="N-terminal domain of ligase-like"/>
    <property type="match status" value="4"/>
</dbReference>
<feature type="compositionally biased region" description="Low complexity" evidence="5">
    <location>
        <begin position="4235"/>
        <end position="4250"/>
    </location>
</feature>
<dbReference type="PROSITE" id="PS50075">
    <property type="entry name" value="CARRIER"/>
    <property type="match status" value="4"/>
</dbReference>
<dbReference type="InterPro" id="IPR023213">
    <property type="entry name" value="CAT-like_dom_sf"/>
</dbReference>
<dbReference type="InterPro" id="IPR006162">
    <property type="entry name" value="Ppantetheine_attach_site"/>
</dbReference>
<evidence type="ECO:0000256" key="2">
    <source>
        <dbReference type="ARBA" id="ARBA00022553"/>
    </source>
</evidence>
<reference evidence="8" key="2">
    <citation type="submission" date="2019-10" db="EMBL/GenBank/DDBJ databases">
        <authorList>
            <consortium name="NCBI Genome Project"/>
        </authorList>
    </citation>
    <scope>NUCLEOTIDE SEQUENCE</scope>
    <source>
        <strain evidence="8">NI907</strain>
    </source>
</reference>
<dbReference type="GO" id="GO:0031177">
    <property type="term" value="F:phosphopantetheine binding"/>
    <property type="evidence" value="ECO:0007669"/>
    <property type="project" value="InterPro"/>
</dbReference>
<feature type="compositionally biased region" description="Polar residues" evidence="5">
    <location>
        <begin position="4711"/>
        <end position="4720"/>
    </location>
</feature>
<dbReference type="SUPFAM" id="SSF47336">
    <property type="entry name" value="ACP-like"/>
    <property type="match status" value="4"/>
</dbReference>
<evidence type="ECO:0000259" key="6">
    <source>
        <dbReference type="PROSITE" id="PS50075"/>
    </source>
</evidence>
<gene>
    <name evidence="8" type="ORF">PgNI_09237</name>
</gene>
<dbReference type="GO" id="GO:0016874">
    <property type="term" value="F:ligase activity"/>
    <property type="evidence" value="ECO:0007669"/>
    <property type="project" value="UniProtKB-KW"/>
</dbReference>
<dbReference type="FunFam" id="3.30.300.30:FF:000015">
    <property type="entry name" value="Nonribosomal peptide synthase SidD"/>
    <property type="match status" value="4"/>
</dbReference>
<dbReference type="FunFam" id="3.40.50.12780:FF:000014">
    <property type="entry name" value="Nonribosomal peptide synthetase 1"/>
    <property type="match status" value="3"/>
</dbReference>
<proteinExistence type="inferred from homology"/>
<dbReference type="SUPFAM" id="SSF52777">
    <property type="entry name" value="CoA-dependent acyltransferases"/>
    <property type="match status" value="9"/>
</dbReference>
<keyword evidence="3" id="KW-0436">Ligase</keyword>
<dbReference type="Gene3D" id="3.30.559.30">
    <property type="entry name" value="Nonribosomal peptide synthetase, condensation domain"/>
    <property type="match status" value="5"/>
</dbReference>
<feature type="compositionally biased region" description="Polar residues" evidence="5">
    <location>
        <begin position="4251"/>
        <end position="4262"/>
    </location>
</feature>
<dbReference type="CDD" id="cd19545">
    <property type="entry name" value="FUM14_C_NRPS-like"/>
    <property type="match status" value="3"/>
</dbReference>
<dbReference type="InterPro" id="IPR045851">
    <property type="entry name" value="AMP-bd_C_sf"/>
</dbReference>
<dbReference type="PROSITE" id="PS00012">
    <property type="entry name" value="PHOSPHOPANTETHEINE"/>
    <property type="match status" value="3"/>
</dbReference>
<keyword evidence="1" id="KW-0596">Phosphopantetheine</keyword>
<evidence type="ECO:0000256" key="5">
    <source>
        <dbReference type="SAM" id="MobiDB-lite"/>
    </source>
</evidence>
<dbReference type="PANTHER" id="PTHR45527">
    <property type="entry name" value="NONRIBOSOMAL PEPTIDE SYNTHETASE"/>
    <property type="match status" value="1"/>
</dbReference>
<dbReference type="GO" id="GO:0005737">
    <property type="term" value="C:cytoplasm"/>
    <property type="evidence" value="ECO:0007669"/>
    <property type="project" value="TreeGrafter"/>
</dbReference>
<accession>A0A6P8ATI6</accession>
<feature type="domain" description="Carrier" evidence="6">
    <location>
        <begin position="3008"/>
        <end position="3084"/>
    </location>
</feature>
<evidence type="ECO:0000313" key="8">
    <source>
        <dbReference type="RefSeq" id="XP_030978226.1"/>
    </source>
</evidence>
<dbReference type="Gene3D" id="3.30.559.10">
    <property type="entry name" value="Chloramphenicol acetyltransferase-like domain"/>
    <property type="match status" value="4"/>
</dbReference>
<dbReference type="SMART" id="SM00823">
    <property type="entry name" value="PKS_PP"/>
    <property type="match status" value="4"/>
</dbReference>
<dbReference type="NCBIfam" id="TIGR01733">
    <property type="entry name" value="AA-adenyl-dom"/>
    <property type="match status" value="3"/>
</dbReference>
<comment type="similarity">
    <text evidence="4">Belongs to the NRP synthetase family.</text>
</comment>
<dbReference type="InterPro" id="IPR020806">
    <property type="entry name" value="PKS_PP-bd"/>
</dbReference>
<feature type="domain" description="Carrier" evidence="6">
    <location>
        <begin position="4120"/>
        <end position="4196"/>
    </location>
</feature>
<reference evidence="8" key="1">
    <citation type="journal article" date="2019" name="Mol. Biol. Evol.">
        <title>Blast fungal genomes show frequent chromosomal changes, gene gains and losses, and effector gene turnover.</title>
        <authorList>
            <person name="Gomez Luciano L.B."/>
            <person name="Jason Tsai I."/>
            <person name="Chuma I."/>
            <person name="Tosa Y."/>
            <person name="Chen Y.H."/>
            <person name="Li J.Y."/>
            <person name="Li M.Y."/>
            <person name="Jade Lu M.Y."/>
            <person name="Nakayashiki H."/>
            <person name="Li W.H."/>
        </authorList>
    </citation>
    <scope>NUCLEOTIDE SEQUENCE</scope>
    <source>
        <strain evidence="8">NI907</strain>
    </source>
</reference>
<evidence type="ECO:0000313" key="7">
    <source>
        <dbReference type="Proteomes" id="UP000515153"/>
    </source>
</evidence>
<dbReference type="InterPro" id="IPR000873">
    <property type="entry name" value="AMP-dep_synth/lig_dom"/>
</dbReference>
<sequence length="4755" mass="522313">MSIITRKDLANPRLSEAEADDWRRVFQEAPPCAFPRPRAGATSAGTVQSGSVLRRQIFLPNSGRSGFALDTVLQAAWAFLNASYSDTEDVVFGMALVDEEDTDDGEPHTALPFRFILNKDQTIADCLEAIEAQELPLLSSSGIDLEAIAGLGPDLLGATQFRNQLVVYPAMMANIDVLLNRPLNVECFLNPSGVLVQAFYDTEILEGIEVRQILATFESLIQQLDDVSNLGKPIGQVEAISPEDKAQLEKWCEHLPPAVEKCVHWLFQERARETPRAEAVFSTSQNVSWTYEQLDALTDKLAHLLVSKRVSPGKIVPVMFEKSVWMVVATMAVLKAGGAFAYVEPNQPWEDVSRILGSIESTFVLCSAKYEGLLSTHDVESVIVDEALLARLPSCGSVEDISQPADTSYIVFTSGTTGRSKGIVSNHSSFCTSILAHGKTEFYGPGSRCFAFSAYNFDLSLTDIFTTLAFGACICIPSDEEKMNALTTTIARMRATHIAAIPTVSQFINPEDVPSVKYFLTGGEFSKPEVVKKWLSAGRTYMNIYGPAECNSRMANNTFKPGEDGSCIGHPTGCCVWITKSDDPNALVPLGAPGELLIEGNLVSSGYLKEDEKTAAAFITAPDWLVRIFPDRASSRLYRTGDLAQWQPDGRLRLIGRRDTQMKIHGVRLEAAHIEVKLAEVLPSGSQPIVEKILVGTEGKREKLAAFVKLPGYSTNNDDGPPSFLEPTPDLCDLLAGVQDSMLARLPAWMCPNHILPLDKYPRAHSGKVNRKFLREMVADWSEESLNRFTVSCSAASKELPVSPVEKAIAGLWAEVLHLSTSLVGRHDSFFRLGGDSVAAMKVASACSGRQDGLRILVADIFRHPKLSDLAVNVSSNFVISQTVVAPFELIGGHSSLEKYTQALNLAGIDPSTVEDMYPCTPMQEGMMAETMLSPNTYKLQHVLKLDPLIDLPRLQGALDRLVKSFAILRTRIILMPRIKGVTGSSSYQVVLKEYSPVHTKTAEKVKSALAAERKAAKVGYGNELSRFTVITAEGGRYLAWTIHHAVTDGYTYNLILKKVEELYNGLESLTSTPFVHFVKHLQDQDQEKSAQAWRQMLGGGTSSHWPSCSNEAHEPIVTRTITKTLTYPSNESGCTISTVIRSAWALVLSSLVESSDVIMGLALAGRDIELPGVDDCAGPCLTTVPFRVLVGDETCSGILNAVQQRYANIIPHQHIGMKNIRKALGASSQTCDIANLLVIQPAGYQADQGIWTEENNLSTDEELSFGFTLECLLESENKVTVLCGFDEQMVTEAKARDILGMLSTAINSLTLASNQNILLTDMADLQFVQRAKIPKLNIGMDAVEQCLHSLVEEQARSHADAIMIDAWDAKLTYREADQYATRLASFIAGLGVGPEVIVPFAFEKSAWTTVAILAILKAGGACVALDMAHPRSRLEGMIEDVGANLVLCSRKQEQTLKTYKGLQHIIVVDRDSLDRLPSDKTFRSEVKPTNAAWVVYSSGSTGTPKGAVLEHRSLATTARTNSEVLGCGPSTRALSFASHSFDVTIEDNVTIPMFGGCICIPSDEDRFNDLAGVMTRMSVNWADLTPTVARMLSPSTVPTLRTMVLGGEALTQDIIDTWAPVEGFRLYNTYGPSECSVQCTSCLEPLGRDARGGNIGHPMNCSMFIVNSDDPNVLLPVGEVGEMLIEGPIVGRGYLKNEEKTRQAFVQGLSWAKDSSRRFYRTGDLGMLNEDGSFSFISRMDTQIKLNGQRVELGEIEAVLLKTSKLAQVCVETFSPHSVSRKLLVAFIQLERQSSDERMETKSPLELVEMTASIRETLARIKQNSADHLPEYMVPSLFVPVYSLPMSASGKIERKSLRELASSFSQQQTLTYALRVDTTMDGPVSDSVISEVLKELWAEVLQIDLQSHVIGPEDSFLELGGDSIAAMQLVSKAKVAGLELSVRGIMKTPTLANMVLSANITPGVEIRPRGISIPKAPKYGLSLSIPTPTSAISRSLPTPSLAKDEPYNAFSLVPETLSRTTLLNEVLDVVLGEERRLVNDVYPCTPLQDSLMALTAKDSTAYVLREVFDLPEDTDMKLFKQAWSDVVAATDIFRTRIVHVPGHGSFSVVLDTPLEWTEVKTLDEYLALDTANEKDMNYGTRLVRFGLVGNDGSPQFVWTMHHALYDGFSYNLTLEAVDQAYQGMGVPPTRPILDLVRYLGQLHQDVVADFWTKNLEACQAVPFPPAAPGQICVADNTVKHSVKFRRPPRSKFTAATVLKAAWTILMARVSESNDVVYGLTSFGRDVPIDDVDIINGPLLTTTPVRMQVDLDATVESFLGAVNEQSIEAGPFSHAGIHNIKKLSDSCRSACEFQNLIVIQPAGGNSEEDSLFRDRATHTTANIISGFGLVVECGLGEGTVSLTAHHDSSVLSAFRAERLLRQFARIVEQLIRLPRGGAASITVGEIDVLSSKDRQDLREWNKNCPAWMDTCMHQLIKRNTLTNPEFPAIESREVTWSYQQLDDLATHLAHQLCELGAAPERIVPISMEKSANVIVAMLAVLKAGAAFVPINPDDPEDRRADLLEQVQAETILVSPNTKDRYEGFNKLKMVTLPSDLAEWGTLNTSPLPPNDVKPSNLAYLLFTSGSTGRPKAVMTEHRAVCASTTGHGKAMGFADFPRRVVQFSTYTFDACIGEIFTTLRYGGTICVPGEQERMNDLSGFIRDFRCDWAFFTPTFARLLKPENIPSMKTLVLGGEAVTQESVDTWADKLRLMNGYGPTETCVFCTCRDISKGDKPEKIGHMVSSVGWVVDPQDHNRLMPIGCTGELLVQAPGLARGYLGQPDKTREVFVPAPAWLRDFGYSTDQVLYKTGDLVRQDLTDGSLMYLGRKDNQTKVNGQRLELGEIEAVLNGKDATVEQVVVVAGKTVIDKNKQVLVAFVEFVSKGSSDDMILEHDDESRLKMKELEALARTSLPKYMVPTLWIPVSKMPSLAASSKTDRKTLGFKIASLTPEQLTAYSLATSTSSSSRAPSTNKERSIVNLVAQSLGRDATSLSVDDNFLALGGDSITAIQLTGAARAAGIVLTHEDVFRYPRLADMANVAKFSSESAENTKDVEPFSLIPGDKKETVLSALEKTYRMPRSTVADVLPCAPIQPGLIALTVKDSQAYVLREVYRLPAKLDVERFKQSWEAVARDAGILRTTIVNIDELNSFFQVVRGAGKDVIDWRSGKSVKGYIDEDKRLPFQLGTPFSRLAIVDTPFTGSYFIWSIHHSTYDGWSKNLILRRVQAAYESSSPQPVIEPTPPFSRFIAHLQETDPEECRAFWQDQFKGISAPPWPLLPNQQFDPLLDGEVAITLPFERRLGSSFTTSTIIKAAWALVQGCHSGSPDDVLFGVIQSGRDTPVEGITEMVGPTITTVPLRIAVEKTATTVPQFLQMIQDQTTNMIKFEHAGLQNIQRMGKECREACGFACVMVIQPPDVHDEVSFLGAQKLSDEEKETLRFGMGIHVRIRRDNQLDILGNFDPRITPEAVMRRILYQFKHVVEQIIEHATESIIPLSDIDLFSPYDKDQVISWNQPTELNPLELEGHLAAGLTHELFHLAATANEAREKSMAINAWDVDFRYGDLDRITTKLAHHLQNSFSIGPEVIVPLCFEKSGWAIVAMLSVMKAGGAVVFLDPSYPMGRLNEILNQIETKVILCSLAQVSLWRSSGLSVQVVDNVSIAALPDAGPELPITSATLSSALYVIFTSGSTGVPKGCVVEHRAFLHSCQAQARTFNVRPEDRVLQGCPYSFDVSVMEMLTTLLHGACVCVPNERAKNRSMVDVINDFHINWTFLTPSVVRFIEPAEVPTLEKLVLGGEAMTRQNIDIWANKVQLANGYGPTECAISATVNNHITPEMDPANIGKAIGGICWIVDAENHDILAPVGTVGELVIEGPTLARGYLKNPEKTAESFINDPAWSLKLDGKHRRLYKTGDLAYYDADGCIMFCGRKDAQVKVRGQRMELGEIESHLSQNAEIQHAAVLYPTSGPCKGQLVGMVSIKKLGAETNRDGIVELVDGEETSIAAAVTSDATVHLSSLVPGYMIPNLWIAVKSFPLLPSEKLNRKCLSQWLNGMSDELHKCVCGITTASPDGSSASQQLKIVEPSTDAEKIIHQVWCDVLNLQAEEVGVTQDFVTLGGDSILAMAMSSKLRKAGFQVSVTDLLMTRTIKKLAARIGHTTKSPKDKTKSPLGLRMLGFFGDSDLDNDNDTGYESDRSDATTAATSVSVTSGSNSKEGQPVQSQQPTELFDLTPMQQYYASLALGNDELSRQTDARFNHSFCIKLKRPLNPAVLSSAFSEIITRHMMLRVRLQRCDEETAACGFRQFISPDVKKSFRLREWSNVASVDDVKDRLEDARITLDLENGPISSLDLVTTTGGDSFLYLVTHHIVVDLVSWNSILRDFDDLLYKGAFSYEEPSPFPLWAQKQAEYARLHLDPKTTLPAPIPTADFKFWGMADDNGTPLPNLARDTTHHTISIPEAATAMLLRESHAKYKAEPMDILVSALTRSFFLVYGQARESPPAIFRFGHGREDIEGLPDVSSTVGWFSTLSPIHVPIGLGQDCSATSMLSKTVDLRQRTPNNGWAYFASRYHHPEGATVFKGHENMEVAINYLGVMDRQVRGADSAIFDLTNMIDGGLGAKGQDVKCMSLFGITAEVRAGSLQVDLEWNRRIRGQSQVKAWWREFEACLKELASTGSPYVRSSSGEWGVMPNAGRRTSLSRENRRMRSISGHRSRKTSIA</sequence>
<feature type="compositionally biased region" description="Basic residues" evidence="5">
    <location>
        <begin position="4741"/>
        <end position="4755"/>
    </location>
</feature>
<dbReference type="NCBIfam" id="NF003417">
    <property type="entry name" value="PRK04813.1"/>
    <property type="match status" value="4"/>
</dbReference>
<name>A0A6P8ATI6_PYRGI</name>
<dbReference type="Proteomes" id="UP000515153">
    <property type="component" value="Unplaced"/>
</dbReference>
<feature type="domain" description="Carrier" evidence="6">
    <location>
        <begin position="1888"/>
        <end position="1963"/>
    </location>
</feature>
<feature type="region of interest" description="Disordered" evidence="5">
    <location>
        <begin position="4223"/>
        <end position="4263"/>
    </location>
</feature>
<dbReference type="InterPro" id="IPR001242">
    <property type="entry name" value="Condensation_dom"/>
</dbReference>
<dbReference type="CDD" id="cd05918">
    <property type="entry name" value="A_NRPS_SidN3_like"/>
    <property type="match status" value="4"/>
</dbReference>
<keyword evidence="7" id="KW-1185">Reference proteome</keyword>
<dbReference type="InterPro" id="IPR042099">
    <property type="entry name" value="ANL_N_sf"/>
</dbReference>
<dbReference type="FunFam" id="3.30.559.30:FF:000003">
    <property type="entry name" value="Nonribosomal peptide synthase SidD"/>
    <property type="match status" value="2"/>
</dbReference>
<dbReference type="InterPro" id="IPR036736">
    <property type="entry name" value="ACP-like_sf"/>
</dbReference>
<dbReference type="Gene3D" id="3.30.300.30">
    <property type="match status" value="4"/>
</dbReference>
<dbReference type="InterPro" id="IPR010071">
    <property type="entry name" value="AA_adenyl_dom"/>
</dbReference>
<dbReference type="Pfam" id="PF00668">
    <property type="entry name" value="Condensation"/>
    <property type="match status" value="4"/>
</dbReference>
<evidence type="ECO:0000256" key="4">
    <source>
        <dbReference type="ARBA" id="ARBA00029454"/>
    </source>
</evidence>